<evidence type="ECO:0000313" key="2">
    <source>
        <dbReference type="Proteomes" id="UP000529783"/>
    </source>
</evidence>
<reference evidence="1 2" key="1">
    <citation type="submission" date="2020-07" db="EMBL/GenBank/DDBJ databases">
        <title>Sequencing the genomes of 1000 actinobacteria strains.</title>
        <authorList>
            <person name="Klenk H.-P."/>
        </authorList>
    </citation>
    <scope>NUCLEOTIDE SEQUENCE [LARGE SCALE GENOMIC DNA]</scope>
    <source>
        <strain evidence="1 2">DSM 40398</strain>
    </source>
</reference>
<proteinExistence type="predicted"/>
<comment type="caution">
    <text evidence="1">The sequence shown here is derived from an EMBL/GenBank/DDBJ whole genome shotgun (WGS) entry which is preliminary data.</text>
</comment>
<keyword evidence="2" id="KW-1185">Reference proteome</keyword>
<organism evidence="1 2">
    <name type="scientific">Actinomadura luteofluorescens</name>
    <dbReference type="NCBI Taxonomy" id="46163"/>
    <lineage>
        <taxon>Bacteria</taxon>
        <taxon>Bacillati</taxon>
        <taxon>Actinomycetota</taxon>
        <taxon>Actinomycetes</taxon>
        <taxon>Streptosporangiales</taxon>
        <taxon>Thermomonosporaceae</taxon>
        <taxon>Actinomadura</taxon>
    </lineage>
</organism>
<gene>
    <name evidence="1" type="ORF">BJY14_004835</name>
</gene>
<sequence>MAIQVAAALPRRLEIRDGQIRTDSGVPAAPTCSTVSPGNTLVVTVRPTAELSVRRE</sequence>
<evidence type="ECO:0000313" key="1">
    <source>
        <dbReference type="EMBL" id="NYD48852.1"/>
    </source>
</evidence>
<dbReference type="RefSeq" id="WP_179845693.1">
    <property type="nucleotide sequence ID" value="NZ_JACCBA010000001.1"/>
</dbReference>
<dbReference type="AlphaFoldDB" id="A0A7Y9EJL9"/>
<dbReference type="Proteomes" id="UP000529783">
    <property type="component" value="Unassembled WGS sequence"/>
</dbReference>
<name>A0A7Y9EJL9_9ACTN</name>
<protein>
    <submittedName>
        <fullName evidence="1">Uncharacterized protein</fullName>
    </submittedName>
</protein>
<dbReference type="EMBL" id="JACCBA010000001">
    <property type="protein sequence ID" value="NYD48852.1"/>
    <property type="molecule type" value="Genomic_DNA"/>
</dbReference>
<accession>A0A7Y9EJL9</accession>